<organism evidence="10 11">
    <name type="scientific">Microbacterium invictum</name>
    <dbReference type="NCBI Taxonomy" id="515415"/>
    <lineage>
        <taxon>Bacteria</taxon>
        <taxon>Bacillati</taxon>
        <taxon>Actinomycetota</taxon>
        <taxon>Actinomycetes</taxon>
        <taxon>Micrococcales</taxon>
        <taxon>Microbacteriaceae</taxon>
        <taxon>Microbacterium</taxon>
    </lineage>
</organism>
<evidence type="ECO:0000313" key="10">
    <source>
        <dbReference type="EMBL" id="WQB68965.1"/>
    </source>
</evidence>
<feature type="transmembrane region" description="Helical" evidence="7">
    <location>
        <begin position="235"/>
        <end position="254"/>
    </location>
</feature>
<keyword evidence="5 7" id="KW-1133">Transmembrane helix</keyword>
<dbReference type="PANTHER" id="PTHR30151:SF39">
    <property type="entry name" value="ABC TRANSPORTER PERMEASE PROTEIN"/>
    <property type="match status" value="1"/>
</dbReference>
<evidence type="ECO:0000256" key="8">
    <source>
        <dbReference type="SAM" id="MobiDB-lite"/>
    </source>
</evidence>
<evidence type="ECO:0000256" key="4">
    <source>
        <dbReference type="ARBA" id="ARBA00022692"/>
    </source>
</evidence>
<feature type="region of interest" description="Disordered" evidence="8">
    <location>
        <begin position="1"/>
        <end position="29"/>
    </location>
</feature>
<dbReference type="SUPFAM" id="SSF161098">
    <property type="entry name" value="MetI-like"/>
    <property type="match status" value="1"/>
</dbReference>
<dbReference type="EMBL" id="CP139779">
    <property type="protein sequence ID" value="WQB68965.1"/>
    <property type="molecule type" value="Genomic_DNA"/>
</dbReference>
<proteinExistence type="inferred from homology"/>
<evidence type="ECO:0000256" key="1">
    <source>
        <dbReference type="ARBA" id="ARBA00004651"/>
    </source>
</evidence>
<evidence type="ECO:0000256" key="6">
    <source>
        <dbReference type="ARBA" id="ARBA00023136"/>
    </source>
</evidence>
<evidence type="ECO:0000313" key="11">
    <source>
        <dbReference type="Proteomes" id="UP001324533"/>
    </source>
</evidence>
<feature type="transmembrane region" description="Helical" evidence="7">
    <location>
        <begin position="170"/>
        <end position="189"/>
    </location>
</feature>
<dbReference type="RefSeq" id="WP_322409092.1">
    <property type="nucleotide sequence ID" value="NZ_CP139779.1"/>
</dbReference>
<reference evidence="10 11" key="1">
    <citation type="submission" date="2023-06" db="EMBL/GenBank/DDBJ databases">
        <title>Rock-solubilizing bacteria, Microbacterium invictum, promotes re-establishment of vegetation in rocky wasteland by accelerating rock bio-weathering and reshaping soil bacterial community.</title>
        <authorList>
            <person name="Liu C."/>
        </authorList>
    </citation>
    <scope>NUCLEOTIDE SEQUENCE [LARGE SCALE GENOMIC DNA]</scope>
    <source>
        <strain evidence="10 11">X-18</strain>
    </source>
</reference>
<keyword evidence="3" id="KW-1003">Cell membrane</keyword>
<dbReference type="Gene3D" id="1.10.3720.10">
    <property type="entry name" value="MetI-like"/>
    <property type="match status" value="1"/>
</dbReference>
<dbReference type="PROSITE" id="PS50928">
    <property type="entry name" value="ABC_TM1"/>
    <property type="match status" value="1"/>
</dbReference>
<name>A0ABZ0V5U9_9MICO</name>
<evidence type="ECO:0000256" key="2">
    <source>
        <dbReference type="ARBA" id="ARBA00022448"/>
    </source>
</evidence>
<evidence type="ECO:0000259" key="9">
    <source>
        <dbReference type="PROSITE" id="PS50928"/>
    </source>
</evidence>
<comment type="similarity">
    <text evidence="7">Belongs to the binding-protein-dependent transport system permease family.</text>
</comment>
<comment type="subcellular location">
    <subcellularLocation>
        <location evidence="1 7">Cell membrane</location>
        <topology evidence="1 7">Multi-pass membrane protein</topology>
    </subcellularLocation>
</comment>
<evidence type="ECO:0000256" key="3">
    <source>
        <dbReference type="ARBA" id="ARBA00022475"/>
    </source>
</evidence>
<gene>
    <name evidence="10" type="ORF">T9R20_09575</name>
</gene>
<sequence length="296" mass="30874">MSTDVRQGRASTLHHEPGRDGPSVTAAPAPAPVAAATGAPARREFWARPGVRIVGGLIVPAVLLLAWQVASSTGAIPAYRLPAPATVVTAAVEMAQTGELWLNIAISVQRVLLGFALGSVIGIAAAGLVGLTRIGDVLLSPSLAALRAIPSLALVPLLLLWMGIGEESKVTLIAIGAFFPVFTTVAGALRHVDAHLVEMGRSFSLRGWGLFRTVQLPAVLPALVSGLRLGMAQAWLFLVASELLGAAMGLGFLLTISQQTGRVDRILLTIVLLALLGALSNAILSVVQKRLLRRWA</sequence>
<dbReference type="Pfam" id="PF00528">
    <property type="entry name" value="BPD_transp_1"/>
    <property type="match status" value="1"/>
</dbReference>
<feature type="domain" description="ABC transmembrane type-1" evidence="9">
    <location>
        <begin position="100"/>
        <end position="288"/>
    </location>
</feature>
<protein>
    <submittedName>
        <fullName evidence="10">ABC transporter permease</fullName>
    </submittedName>
</protein>
<feature type="transmembrane region" description="Helical" evidence="7">
    <location>
        <begin position="51"/>
        <end position="70"/>
    </location>
</feature>
<keyword evidence="4 7" id="KW-0812">Transmembrane</keyword>
<evidence type="ECO:0000256" key="5">
    <source>
        <dbReference type="ARBA" id="ARBA00022989"/>
    </source>
</evidence>
<feature type="transmembrane region" description="Helical" evidence="7">
    <location>
        <begin position="210"/>
        <end position="229"/>
    </location>
</feature>
<dbReference type="InterPro" id="IPR035906">
    <property type="entry name" value="MetI-like_sf"/>
</dbReference>
<dbReference type="PANTHER" id="PTHR30151">
    <property type="entry name" value="ALKANE SULFONATE ABC TRANSPORTER-RELATED, MEMBRANE SUBUNIT"/>
    <property type="match status" value="1"/>
</dbReference>
<dbReference type="InterPro" id="IPR000515">
    <property type="entry name" value="MetI-like"/>
</dbReference>
<feature type="transmembrane region" description="Helical" evidence="7">
    <location>
        <begin position="266"/>
        <end position="287"/>
    </location>
</feature>
<keyword evidence="11" id="KW-1185">Reference proteome</keyword>
<dbReference type="CDD" id="cd06261">
    <property type="entry name" value="TM_PBP2"/>
    <property type="match status" value="1"/>
</dbReference>
<keyword evidence="2 7" id="KW-0813">Transport</keyword>
<accession>A0ABZ0V5U9</accession>
<evidence type="ECO:0000256" key="7">
    <source>
        <dbReference type="RuleBase" id="RU363032"/>
    </source>
</evidence>
<feature type="transmembrane region" description="Helical" evidence="7">
    <location>
        <begin position="144"/>
        <end position="164"/>
    </location>
</feature>
<keyword evidence="6 7" id="KW-0472">Membrane</keyword>
<dbReference type="Proteomes" id="UP001324533">
    <property type="component" value="Chromosome"/>
</dbReference>
<feature type="transmembrane region" description="Helical" evidence="7">
    <location>
        <begin position="111"/>
        <end position="132"/>
    </location>
</feature>